<evidence type="ECO:0000313" key="19">
    <source>
        <dbReference type="Proteomes" id="UP001451571"/>
    </source>
</evidence>
<comment type="catalytic activity">
    <reaction evidence="3">
        <text>adenosylcob(III)inamide + GTP = adenosylcob(III)inamide phosphate + GDP + H(+)</text>
        <dbReference type="Rhea" id="RHEA:15765"/>
        <dbReference type="ChEBI" id="CHEBI:2480"/>
        <dbReference type="ChEBI" id="CHEBI:15378"/>
        <dbReference type="ChEBI" id="CHEBI:37565"/>
        <dbReference type="ChEBI" id="CHEBI:58189"/>
        <dbReference type="ChEBI" id="CHEBI:58502"/>
        <dbReference type="EC" id="2.7.1.156"/>
    </reaction>
</comment>
<dbReference type="RefSeq" id="WP_342759173.1">
    <property type="nucleotide sequence ID" value="NZ_CP146256.1"/>
</dbReference>
<dbReference type="EMBL" id="CP146256">
    <property type="protein sequence ID" value="XAH75606.1"/>
    <property type="molecule type" value="Genomic_DNA"/>
</dbReference>
<comment type="similarity">
    <text evidence="7">Belongs to the CobU/CobP family.</text>
</comment>
<comment type="catalytic activity">
    <reaction evidence="1">
        <text>adenosylcob(III)inamide + ATP = adenosylcob(III)inamide phosphate + ADP + H(+)</text>
        <dbReference type="Rhea" id="RHEA:15769"/>
        <dbReference type="ChEBI" id="CHEBI:2480"/>
        <dbReference type="ChEBI" id="CHEBI:15378"/>
        <dbReference type="ChEBI" id="CHEBI:30616"/>
        <dbReference type="ChEBI" id="CHEBI:58502"/>
        <dbReference type="ChEBI" id="CHEBI:456216"/>
        <dbReference type="EC" id="2.7.1.156"/>
    </reaction>
</comment>
<proteinExistence type="inferred from homology"/>
<dbReference type="EC" id="2.7.7.62" evidence="9"/>
<sequence>MELYIGGYAQGKLRYVLKESGRGLESVVDGALEDLADIGQEKEIINRFHEWFFLKLQLKEEPEKIIEQILSNRKDLIIISNEVGCGIVPMEEEQRQYRERLGRCLCDIAKKADRVERIICGLGQRIK</sequence>
<evidence type="ECO:0000256" key="11">
    <source>
        <dbReference type="ARBA" id="ARBA00022679"/>
    </source>
</evidence>
<evidence type="ECO:0000256" key="17">
    <source>
        <dbReference type="ARBA" id="ARBA00030571"/>
    </source>
</evidence>
<keyword evidence="18" id="KW-0548">Nucleotidyltransferase</keyword>
<comment type="pathway">
    <text evidence="6">Cofactor biosynthesis; adenosylcobalamin biosynthesis; adenosylcobalamin from cob(II)yrinate a,c-diamide: step 5/7.</text>
</comment>
<evidence type="ECO:0000256" key="13">
    <source>
        <dbReference type="ARBA" id="ARBA00022777"/>
    </source>
</evidence>
<evidence type="ECO:0000256" key="9">
    <source>
        <dbReference type="ARBA" id="ARBA00012523"/>
    </source>
</evidence>
<name>A0ABZ3EZE5_9FIRM</name>
<comment type="pathway">
    <text evidence="5">Cofactor biosynthesis; adenosylcobalamin biosynthesis; adenosylcobalamin from cob(II)yrinate a,c-diamide: step 6/7.</text>
</comment>
<evidence type="ECO:0000256" key="7">
    <source>
        <dbReference type="ARBA" id="ARBA00007490"/>
    </source>
</evidence>
<evidence type="ECO:0000256" key="16">
    <source>
        <dbReference type="ARBA" id="ARBA00029570"/>
    </source>
</evidence>
<evidence type="ECO:0000256" key="1">
    <source>
        <dbReference type="ARBA" id="ARBA00000312"/>
    </source>
</evidence>
<reference evidence="18 19" key="1">
    <citation type="submission" date="2024-02" db="EMBL/GenBank/DDBJ databases">
        <title>Bacterial strain from lacustrine sediment.</title>
        <authorList>
            <person name="Petit C."/>
            <person name="Fadhlaoui K."/>
        </authorList>
    </citation>
    <scope>NUCLEOTIDE SEQUENCE [LARGE SCALE GENOMIC DNA]</scope>
    <source>
        <strain evidence="18 19">IPX-CK</strain>
    </source>
</reference>
<evidence type="ECO:0000256" key="5">
    <source>
        <dbReference type="ARBA" id="ARBA00004692"/>
    </source>
</evidence>
<organism evidence="18 19">
    <name type="scientific">Kineothrix sedimenti</name>
    <dbReference type="NCBI Taxonomy" id="3123317"/>
    <lineage>
        <taxon>Bacteria</taxon>
        <taxon>Bacillati</taxon>
        <taxon>Bacillota</taxon>
        <taxon>Clostridia</taxon>
        <taxon>Lachnospirales</taxon>
        <taxon>Lachnospiraceae</taxon>
        <taxon>Kineothrix</taxon>
    </lineage>
</organism>
<dbReference type="PANTHER" id="PTHR34848">
    <property type="match status" value="1"/>
</dbReference>
<evidence type="ECO:0000313" key="18">
    <source>
        <dbReference type="EMBL" id="XAH75606.1"/>
    </source>
</evidence>
<accession>A0ABZ3EZE5</accession>
<evidence type="ECO:0000256" key="10">
    <source>
        <dbReference type="ARBA" id="ARBA00022573"/>
    </source>
</evidence>
<dbReference type="Gene3D" id="3.40.50.300">
    <property type="entry name" value="P-loop containing nucleotide triphosphate hydrolases"/>
    <property type="match status" value="1"/>
</dbReference>
<evidence type="ECO:0000256" key="3">
    <source>
        <dbReference type="ARBA" id="ARBA00001522"/>
    </source>
</evidence>
<dbReference type="GO" id="GO:0016779">
    <property type="term" value="F:nucleotidyltransferase activity"/>
    <property type="evidence" value="ECO:0007669"/>
    <property type="project" value="UniProtKB-KW"/>
</dbReference>
<dbReference type="InterPro" id="IPR027417">
    <property type="entry name" value="P-loop_NTPase"/>
</dbReference>
<keyword evidence="15" id="KW-0342">GTP-binding</keyword>
<dbReference type="Proteomes" id="UP001451571">
    <property type="component" value="Chromosome"/>
</dbReference>
<keyword evidence="12" id="KW-0547">Nucleotide-binding</keyword>
<evidence type="ECO:0000256" key="8">
    <source>
        <dbReference type="ARBA" id="ARBA00012016"/>
    </source>
</evidence>
<keyword evidence="10" id="KW-0169">Cobalamin biosynthesis</keyword>
<evidence type="ECO:0000256" key="12">
    <source>
        <dbReference type="ARBA" id="ARBA00022741"/>
    </source>
</evidence>
<evidence type="ECO:0000256" key="6">
    <source>
        <dbReference type="ARBA" id="ARBA00005159"/>
    </source>
</evidence>
<evidence type="ECO:0000256" key="14">
    <source>
        <dbReference type="ARBA" id="ARBA00022840"/>
    </source>
</evidence>
<evidence type="ECO:0000256" key="4">
    <source>
        <dbReference type="ARBA" id="ARBA00003889"/>
    </source>
</evidence>
<dbReference type="InterPro" id="IPR003203">
    <property type="entry name" value="CobU/CobP"/>
</dbReference>
<dbReference type="GO" id="GO:0016301">
    <property type="term" value="F:kinase activity"/>
    <property type="evidence" value="ECO:0007669"/>
    <property type="project" value="UniProtKB-KW"/>
</dbReference>
<dbReference type="Pfam" id="PF02283">
    <property type="entry name" value="CobU"/>
    <property type="match status" value="1"/>
</dbReference>
<keyword evidence="19" id="KW-1185">Reference proteome</keyword>
<dbReference type="EC" id="2.7.1.156" evidence="8"/>
<keyword evidence="14" id="KW-0067">ATP-binding</keyword>
<protein>
    <recommendedName>
        <fullName evidence="16">Adenosylcobinamide kinase</fullName>
        <ecNumber evidence="8">2.7.1.156</ecNumber>
        <ecNumber evidence="9">2.7.7.62</ecNumber>
    </recommendedName>
    <alternativeName>
        <fullName evidence="17">Adenosylcobinamide-phosphate guanylyltransferase</fullName>
    </alternativeName>
</protein>
<keyword evidence="11" id="KW-0808">Transferase</keyword>
<comment type="function">
    <text evidence="4">Catalyzes ATP-dependent phosphorylation of adenosylcobinamide and addition of GMP to adenosylcobinamide phosphate.</text>
</comment>
<keyword evidence="13 18" id="KW-0418">Kinase</keyword>
<evidence type="ECO:0000256" key="2">
    <source>
        <dbReference type="ARBA" id="ARBA00000711"/>
    </source>
</evidence>
<dbReference type="PANTHER" id="PTHR34848:SF1">
    <property type="entry name" value="BIFUNCTIONAL ADENOSYLCOBALAMIN BIOSYNTHESIS PROTEIN COBU"/>
    <property type="match status" value="1"/>
</dbReference>
<dbReference type="SUPFAM" id="SSF52540">
    <property type="entry name" value="P-loop containing nucleoside triphosphate hydrolases"/>
    <property type="match status" value="1"/>
</dbReference>
<comment type="catalytic activity">
    <reaction evidence="2">
        <text>adenosylcob(III)inamide phosphate + GTP + H(+) = adenosylcob(III)inamide-GDP + diphosphate</text>
        <dbReference type="Rhea" id="RHEA:22712"/>
        <dbReference type="ChEBI" id="CHEBI:15378"/>
        <dbReference type="ChEBI" id="CHEBI:33019"/>
        <dbReference type="ChEBI" id="CHEBI:37565"/>
        <dbReference type="ChEBI" id="CHEBI:58502"/>
        <dbReference type="ChEBI" id="CHEBI:60487"/>
        <dbReference type="EC" id="2.7.7.62"/>
    </reaction>
</comment>
<evidence type="ECO:0000256" key="15">
    <source>
        <dbReference type="ARBA" id="ARBA00023134"/>
    </source>
</evidence>
<gene>
    <name evidence="18" type="ORF">V6984_07565</name>
</gene>